<evidence type="ECO:0000256" key="2">
    <source>
        <dbReference type="SAM" id="MobiDB-lite"/>
    </source>
</evidence>
<dbReference type="VEuPathDB" id="TriTrypDB:TvY486_1001930"/>
<dbReference type="GO" id="GO:0003723">
    <property type="term" value="F:RNA binding"/>
    <property type="evidence" value="ECO:0007669"/>
    <property type="project" value="InterPro"/>
</dbReference>
<dbReference type="GO" id="GO:0000480">
    <property type="term" value="P:endonucleolytic cleavage in 5'-ETS of tricistronic rRNA transcript (SSU-rRNA, 5.8S rRNA, LSU-rRNA)"/>
    <property type="evidence" value="ECO:0007669"/>
    <property type="project" value="TreeGrafter"/>
</dbReference>
<dbReference type="GO" id="GO:0005730">
    <property type="term" value="C:nucleolus"/>
    <property type="evidence" value="ECO:0007669"/>
    <property type="project" value="TreeGrafter"/>
</dbReference>
<dbReference type="InterPro" id="IPR016024">
    <property type="entry name" value="ARM-type_fold"/>
</dbReference>
<accession>G0U5I9</accession>
<dbReference type="InterPro" id="IPR011989">
    <property type="entry name" value="ARM-like"/>
</dbReference>
<evidence type="ECO:0000313" key="3">
    <source>
        <dbReference type="EMBL" id="CCC51140.1"/>
    </source>
</evidence>
<name>G0U5I9_TRYVY</name>
<dbReference type="InterPro" id="IPR001313">
    <property type="entry name" value="Pumilio_RNA-bd_rpt"/>
</dbReference>
<evidence type="ECO:0000256" key="1">
    <source>
        <dbReference type="ARBA" id="ARBA00022737"/>
    </source>
</evidence>
<feature type="region of interest" description="Disordered" evidence="2">
    <location>
        <begin position="685"/>
        <end position="707"/>
    </location>
</feature>
<dbReference type="GO" id="GO:0030688">
    <property type="term" value="C:preribosome, small subunit precursor"/>
    <property type="evidence" value="ECO:0007669"/>
    <property type="project" value="TreeGrafter"/>
</dbReference>
<dbReference type="InterPro" id="IPR040000">
    <property type="entry name" value="NOP9"/>
</dbReference>
<dbReference type="SMART" id="SM00025">
    <property type="entry name" value="Pumilio"/>
    <property type="match status" value="3"/>
</dbReference>
<dbReference type="PANTHER" id="PTHR13102:SF0">
    <property type="entry name" value="NUCLEOLAR PROTEIN 9"/>
    <property type="match status" value="1"/>
</dbReference>
<protein>
    <submittedName>
        <fullName evidence="3">Uncharacterized protein</fullName>
    </submittedName>
</protein>
<dbReference type="GO" id="GO:0000056">
    <property type="term" value="P:ribosomal small subunit export from nucleus"/>
    <property type="evidence" value="ECO:0007669"/>
    <property type="project" value="TreeGrafter"/>
</dbReference>
<dbReference type="Gene3D" id="1.25.10.10">
    <property type="entry name" value="Leucine-rich Repeat Variant"/>
    <property type="match status" value="2"/>
</dbReference>
<organism evidence="3">
    <name type="scientific">Trypanosoma vivax (strain Y486)</name>
    <dbReference type="NCBI Taxonomy" id="1055687"/>
    <lineage>
        <taxon>Eukaryota</taxon>
        <taxon>Discoba</taxon>
        <taxon>Euglenozoa</taxon>
        <taxon>Kinetoplastea</taxon>
        <taxon>Metakinetoplastina</taxon>
        <taxon>Trypanosomatida</taxon>
        <taxon>Trypanosomatidae</taxon>
        <taxon>Trypanosoma</taxon>
        <taxon>Duttonella</taxon>
    </lineage>
</organism>
<dbReference type="SUPFAM" id="SSF48371">
    <property type="entry name" value="ARM repeat"/>
    <property type="match status" value="2"/>
</dbReference>
<dbReference type="GO" id="GO:0030686">
    <property type="term" value="C:90S preribosome"/>
    <property type="evidence" value="ECO:0007669"/>
    <property type="project" value="TreeGrafter"/>
</dbReference>
<gene>
    <name evidence="3" type="ORF">TVY486_1001930</name>
</gene>
<proteinExistence type="predicted"/>
<dbReference type="AlphaFoldDB" id="G0U5I9"/>
<reference evidence="3" key="1">
    <citation type="journal article" date="2012" name="Proc. Natl. Acad. Sci. U.S.A.">
        <title>Antigenic diversity is generated by distinct evolutionary mechanisms in African trypanosome species.</title>
        <authorList>
            <person name="Jackson A.P."/>
            <person name="Berry A."/>
            <person name="Aslett M."/>
            <person name="Allison H.C."/>
            <person name="Burton P."/>
            <person name="Vavrova-Anderson J."/>
            <person name="Brown R."/>
            <person name="Browne H."/>
            <person name="Corton N."/>
            <person name="Hauser H."/>
            <person name="Gamble J."/>
            <person name="Gilderthorp R."/>
            <person name="Marcello L."/>
            <person name="McQuillan J."/>
            <person name="Otto T.D."/>
            <person name="Quail M.A."/>
            <person name="Sanders M.J."/>
            <person name="van Tonder A."/>
            <person name="Ginger M.L."/>
            <person name="Field M.C."/>
            <person name="Barry J.D."/>
            <person name="Hertz-Fowler C."/>
            <person name="Berriman M."/>
        </authorList>
    </citation>
    <scope>NUCLEOTIDE SEQUENCE</scope>
    <source>
        <strain evidence="3">Y486</strain>
    </source>
</reference>
<dbReference type="GO" id="GO:0000472">
    <property type="term" value="P:endonucleolytic cleavage to generate mature 5'-end of SSU-rRNA from (SSU-rRNA, 5.8S rRNA, LSU-rRNA)"/>
    <property type="evidence" value="ECO:0007669"/>
    <property type="project" value="TreeGrafter"/>
</dbReference>
<dbReference type="GO" id="GO:0000447">
    <property type="term" value="P:endonucleolytic cleavage in ITS1 to separate SSU-rRNA from 5.8S rRNA and LSU-rRNA from tricistronic rRNA transcript (SSU-rRNA, 5.8S rRNA, LSU-rRNA)"/>
    <property type="evidence" value="ECO:0007669"/>
    <property type="project" value="TreeGrafter"/>
</dbReference>
<feature type="compositionally biased region" description="Basic and acidic residues" evidence="2">
    <location>
        <begin position="690"/>
        <end position="707"/>
    </location>
</feature>
<dbReference type="EMBL" id="HE573026">
    <property type="protein sequence ID" value="CCC51140.1"/>
    <property type="molecule type" value="Genomic_DNA"/>
</dbReference>
<keyword evidence="1" id="KW-0677">Repeat</keyword>
<sequence length="763" mass="84958">MAAGFKRSHSGMDCYDMQQHNKRQEIRYSDLTPEAKLQMRREERRLKKEDKRILSYFLSMENALAEQPAEARVALIDGFFLELIRLLRSDPSLRLLRNRTICHTVEMALTMSTLLQAKSVLYVLLGSVYDLIVSPTACRTLEALISSIVRGVSELSNNGSTAFAAEMADGDIKSSSESDVPSAATLVTCVVNELSERAEEILSETNRARAVRCIIHLLGGLSENGTKSHKLSEAARFSTQLDVLGTALMNSMYSVFQGTFDLRDTNILFNAARTPSTSFILQSLLRVCVKGSGLDAAVRRRLEDANKGDYKLFLELLMDPLGCHVFQAYFRVQPPQSIIEACDTLANRRAASTPLLPSNTSHIHDTLRDVTKASNGTEEGELDAVARKKTCWDKALKFVVGSLNALLTRTPGSHNHIGYAFHDLALFAPTAIHLERLWNQVLCPHLRTFLSSPYLGLTLVGFAQKCAFTGPTLVLGEDDCGAFRVVPQGSNGGGGTCALPRDIEERLCQSVAKGARYFSVSGDFQRGFLTALCQVTRELSTKGVAQYLLVDGGLEETGLELARYILHFNPSVCSMFINAIDKLCLADVESLLKNKRGSLVFQQYVRAGASYHSQKKRGNEAEKKPEQRSVPLRFLRRIKPLLSRLVCHKYAAFVVEVLYEVSTLEVKEELMKCLVPVYQSMWHGHGNTTRKQENKGVPGAHDERDGMAAESADCPDLSEFIARKVMKNCCVELYIHRREDWMKLARRQYQTQLLLHQVSAALS</sequence>
<dbReference type="PANTHER" id="PTHR13102">
    <property type="entry name" value="NUCLEOLAR PROTEIN 9"/>
    <property type="match status" value="1"/>
</dbReference>